<evidence type="ECO:0000313" key="3">
    <source>
        <dbReference type="Proteomes" id="UP000198752"/>
    </source>
</evidence>
<sequence>MGVQFPPDSWPYGASFSPDPGAQPGWDASRQQTSPQPSGTFPFQGQLTQPAGVQQPVAQTLPYPYPAYTTPVPQTGQPIVPGVPQVLPLPFVEQSYIENILRLNLGKTATVYCTFEGNSEWNAKTFTGTVEAAGRDHVIIEDEETRVRYLIPMVFVNYFEFTGPLSYEYPYGPQSPTGR</sequence>
<gene>
    <name evidence="2" type="ORF">SAMN02982927_01105</name>
</gene>
<dbReference type="RefSeq" id="WP_093670883.1">
    <property type="nucleotide sequence ID" value="NZ_FOOY01000006.1"/>
</dbReference>
<dbReference type="OrthoDB" id="1643178at2"/>
<dbReference type="Pfam" id="PF09671">
    <property type="entry name" value="Spore_GerQ"/>
    <property type="match status" value="1"/>
</dbReference>
<dbReference type="STRING" id="269670.SAMN02982927_01105"/>
<dbReference type="Proteomes" id="UP000198752">
    <property type="component" value="Unassembled WGS sequence"/>
</dbReference>
<protein>
    <submittedName>
        <fullName evidence="2">Spore germination protein Q</fullName>
    </submittedName>
</protein>
<proteinExistence type="predicted"/>
<evidence type="ECO:0000313" key="2">
    <source>
        <dbReference type="EMBL" id="SFG24209.1"/>
    </source>
</evidence>
<reference evidence="3" key="1">
    <citation type="submission" date="2016-10" db="EMBL/GenBank/DDBJ databases">
        <authorList>
            <person name="Varghese N."/>
            <person name="Submissions S."/>
        </authorList>
    </citation>
    <scope>NUCLEOTIDE SEQUENCE [LARGE SCALE GENOMIC DNA]</scope>
    <source>
        <strain evidence="3">ATCC 700379</strain>
    </source>
</reference>
<name>A0A1I2QA02_9BACL</name>
<organism evidence="2 3">
    <name type="scientific">Sporolactobacillus nakayamae</name>
    <dbReference type="NCBI Taxonomy" id="269670"/>
    <lineage>
        <taxon>Bacteria</taxon>
        <taxon>Bacillati</taxon>
        <taxon>Bacillota</taxon>
        <taxon>Bacilli</taxon>
        <taxon>Bacillales</taxon>
        <taxon>Sporolactobacillaceae</taxon>
        <taxon>Sporolactobacillus</taxon>
    </lineage>
</organism>
<dbReference type="NCBIfam" id="TIGR02728">
    <property type="entry name" value="spore_gerQ"/>
    <property type="match status" value="1"/>
</dbReference>
<dbReference type="AlphaFoldDB" id="A0A1I2QA02"/>
<dbReference type="EMBL" id="FOOY01000006">
    <property type="protein sequence ID" value="SFG24209.1"/>
    <property type="molecule type" value="Genomic_DNA"/>
</dbReference>
<dbReference type="InterPro" id="IPR014099">
    <property type="entry name" value="Spore_coat_GerQ"/>
</dbReference>
<feature type="compositionally biased region" description="Polar residues" evidence="1">
    <location>
        <begin position="29"/>
        <end position="47"/>
    </location>
</feature>
<keyword evidence="3" id="KW-1185">Reference proteome</keyword>
<accession>A0A1I2QA02</accession>
<dbReference type="PIRSF" id="PIRSF038931">
    <property type="entry name" value="GerQ"/>
    <property type="match status" value="1"/>
</dbReference>
<evidence type="ECO:0000256" key="1">
    <source>
        <dbReference type="SAM" id="MobiDB-lite"/>
    </source>
</evidence>
<feature type="region of interest" description="Disordered" evidence="1">
    <location>
        <begin position="1"/>
        <end position="47"/>
    </location>
</feature>